<evidence type="ECO:0000313" key="4">
    <source>
        <dbReference type="Proteomes" id="UP000230179"/>
    </source>
</evidence>
<comment type="caution">
    <text evidence="3">The sequence shown here is derived from an EMBL/GenBank/DDBJ whole genome shotgun (WGS) entry which is preliminary data.</text>
</comment>
<proteinExistence type="predicted"/>
<organism evidence="3 4">
    <name type="scientific">Candidatus Kaiserbacteria bacterium CG10_big_fil_rev_8_21_14_0_10_56_12</name>
    <dbReference type="NCBI Taxonomy" id="1974611"/>
    <lineage>
        <taxon>Bacteria</taxon>
        <taxon>Candidatus Kaiseribacteriota</taxon>
    </lineage>
</organism>
<dbReference type="EMBL" id="PFBL01000008">
    <property type="protein sequence ID" value="PIR83328.1"/>
    <property type="molecule type" value="Genomic_DNA"/>
</dbReference>
<keyword evidence="1" id="KW-0472">Membrane</keyword>
<protein>
    <submittedName>
        <fullName evidence="3">Uncharacterized protein</fullName>
    </submittedName>
</protein>
<dbReference type="AlphaFoldDB" id="A0A2H0UA91"/>
<feature type="transmembrane region" description="Helical" evidence="1">
    <location>
        <begin position="45"/>
        <end position="66"/>
    </location>
</feature>
<feature type="transmembrane region" description="Helical" evidence="1">
    <location>
        <begin position="78"/>
        <end position="96"/>
    </location>
</feature>
<evidence type="ECO:0000313" key="3">
    <source>
        <dbReference type="EMBL" id="PIR83328.1"/>
    </source>
</evidence>
<keyword evidence="2" id="KW-0732">Signal</keyword>
<sequence length="123" mass="12868">MKKAFSFATFALLALPLLASAQAVNNISDAGSLIINIINKVVVPVLFALAFIVFLWGAFNTFILGANSEDVKDKGKNLMLYGLIGFFVMVSIWGLVNVLTGTVTFGNNTGPGDTPSAGVQIGG</sequence>
<keyword evidence="1" id="KW-1133">Transmembrane helix</keyword>
<evidence type="ECO:0000256" key="1">
    <source>
        <dbReference type="SAM" id="Phobius"/>
    </source>
</evidence>
<gene>
    <name evidence="3" type="ORF">COU19_01185</name>
</gene>
<feature type="signal peptide" evidence="2">
    <location>
        <begin position="1"/>
        <end position="21"/>
    </location>
</feature>
<accession>A0A2H0UA91</accession>
<keyword evidence="1" id="KW-0812">Transmembrane</keyword>
<reference evidence="4" key="1">
    <citation type="submission" date="2017-09" db="EMBL/GenBank/DDBJ databases">
        <title>Depth-based differentiation of microbial function through sediment-hosted aquifers and enrichment of novel symbionts in the deep terrestrial subsurface.</title>
        <authorList>
            <person name="Probst A.J."/>
            <person name="Ladd B."/>
            <person name="Jarett J.K."/>
            <person name="Geller-Mcgrath D.E."/>
            <person name="Sieber C.M.K."/>
            <person name="Emerson J.B."/>
            <person name="Anantharaman K."/>
            <person name="Thomas B.C."/>
            <person name="Malmstrom R."/>
            <person name="Stieglmeier M."/>
            <person name="Klingl A."/>
            <person name="Woyke T."/>
            <person name="Ryan C.M."/>
            <person name="Banfield J.F."/>
        </authorList>
    </citation>
    <scope>NUCLEOTIDE SEQUENCE [LARGE SCALE GENOMIC DNA]</scope>
</reference>
<dbReference type="InterPro" id="IPR043993">
    <property type="entry name" value="T4SS_pilin"/>
</dbReference>
<evidence type="ECO:0000256" key="2">
    <source>
        <dbReference type="SAM" id="SignalP"/>
    </source>
</evidence>
<feature type="chain" id="PRO_5013661838" evidence="2">
    <location>
        <begin position="22"/>
        <end position="123"/>
    </location>
</feature>
<dbReference type="Proteomes" id="UP000230179">
    <property type="component" value="Unassembled WGS sequence"/>
</dbReference>
<name>A0A2H0UA91_9BACT</name>
<dbReference type="Pfam" id="PF18895">
    <property type="entry name" value="T4SS_pilin"/>
    <property type="match status" value="1"/>
</dbReference>